<accession>A0A3G4ZS17</accession>
<feature type="compositionally biased region" description="Basic and acidic residues" evidence="1">
    <location>
        <begin position="61"/>
        <end position="76"/>
    </location>
</feature>
<evidence type="ECO:0000256" key="1">
    <source>
        <dbReference type="SAM" id="MobiDB-lite"/>
    </source>
</evidence>
<gene>
    <name evidence="2" type="ORF">Edafosvirus1_11</name>
</gene>
<dbReference type="EMBL" id="MK072066">
    <property type="protein sequence ID" value="AYV77680.1"/>
    <property type="molecule type" value="Genomic_DNA"/>
</dbReference>
<proteinExistence type="predicted"/>
<evidence type="ECO:0000313" key="2">
    <source>
        <dbReference type="EMBL" id="AYV77680.1"/>
    </source>
</evidence>
<protein>
    <submittedName>
        <fullName evidence="2">Uncharacterized protein</fullName>
    </submittedName>
</protein>
<feature type="region of interest" description="Disordered" evidence="1">
    <location>
        <begin position="57"/>
        <end position="84"/>
    </location>
</feature>
<reference evidence="2" key="1">
    <citation type="submission" date="2018-10" db="EMBL/GenBank/DDBJ databases">
        <title>Hidden diversity of soil giant viruses.</title>
        <authorList>
            <person name="Schulz F."/>
            <person name="Alteio L."/>
            <person name="Goudeau D."/>
            <person name="Ryan E.M."/>
            <person name="Malmstrom R.R."/>
            <person name="Blanchard J."/>
            <person name="Woyke T."/>
        </authorList>
    </citation>
    <scope>NUCLEOTIDE SEQUENCE</scope>
    <source>
        <strain evidence="2">EDV1</strain>
    </source>
</reference>
<name>A0A3G4ZS17_9VIRU</name>
<sequence>MASVLVSPAVPTSVPAAVSANVPSAVPAGVLPANICQPFIIYALPWYFAFPQLPPGPPTGETERADSSVVRTEHKRQTPYTRPPQNPLNVLASVCLNPGNMVVTPDTRPFVPPVPPSKKKKPKIVQIKNIVEHILNKMKVMISASTVPSGAPGEDETVVMACNFGVKVGKYTALSDANFMIPPGTKSIIPPDYELGDENDEKKLVTLRRKMLSMALLELASNNTLAIYMDMVDGIIIRIVIDYGRFIVSNLNKNTNYLIEDYDKPMEALRKMYVMVRF</sequence>
<organism evidence="2">
    <name type="scientific">Edafosvirus sp</name>
    <dbReference type="NCBI Taxonomy" id="2487765"/>
    <lineage>
        <taxon>Viruses</taxon>
        <taxon>Varidnaviria</taxon>
        <taxon>Bamfordvirae</taxon>
        <taxon>Nucleocytoviricota</taxon>
        <taxon>Megaviricetes</taxon>
        <taxon>Imitervirales</taxon>
        <taxon>Mimiviridae</taxon>
        <taxon>Klosneuvirinae</taxon>
    </lineage>
</organism>